<keyword evidence="2" id="KW-1185">Reference proteome</keyword>
<protein>
    <submittedName>
        <fullName evidence="1">DUF2017 domain-containing protein</fullName>
    </submittedName>
</protein>
<dbReference type="EMBL" id="SDMQ01000003">
    <property type="protein sequence ID" value="TBT86542.1"/>
    <property type="molecule type" value="Genomic_DNA"/>
</dbReference>
<dbReference type="AlphaFoldDB" id="A0A4Q9KFY7"/>
<dbReference type="OrthoDB" id="3268479at2"/>
<reference evidence="1 2" key="1">
    <citation type="submission" date="2019-01" db="EMBL/GenBank/DDBJ databases">
        <title>Lactibacter flavus gen. nov., sp. nov., a novel bacterium of the family Propionibacteriaceae isolated from raw milk and dairy products.</title>
        <authorList>
            <person name="Huptas C."/>
            <person name="Wenning M."/>
            <person name="Breitenwieser F."/>
            <person name="Doll E."/>
            <person name="Von Neubeck M."/>
            <person name="Busse H.-J."/>
            <person name="Scherer S."/>
        </authorList>
    </citation>
    <scope>NUCLEOTIDE SEQUENCE [LARGE SCALE GENOMIC DNA]</scope>
    <source>
        <strain evidence="1 2">KCTC 33808</strain>
    </source>
</reference>
<name>A0A4Q9KFY7_9ACTN</name>
<dbReference type="InterPro" id="IPR018561">
    <property type="entry name" value="AosR"/>
</dbReference>
<organism evidence="1 2">
    <name type="scientific">Propioniciclava sinopodophylli</name>
    <dbReference type="NCBI Taxonomy" id="1837344"/>
    <lineage>
        <taxon>Bacteria</taxon>
        <taxon>Bacillati</taxon>
        <taxon>Actinomycetota</taxon>
        <taxon>Actinomycetes</taxon>
        <taxon>Propionibacteriales</taxon>
        <taxon>Propionibacteriaceae</taxon>
        <taxon>Propioniciclava</taxon>
    </lineage>
</organism>
<proteinExistence type="predicted"/>
<comment type="caution">
    <text evidence="1">The sequence shown here is derived from an EMBL/GenBank/DDBJ whole genome shotgun (WGS) entry which is preliminary data.</text>
</comment>
<gene>
    <name evidence="1" type="ORF">ET989_04300</name>
</gene>
<accession>A0A4Q9KFY7</accession>
<evidence type="ECO:0000313" key="1">
    <source>
        <dbReference type="EMBL" id="TBT86542.1"/>
    </source>
</evidence>
<evidence type="ECO:0000313" key="2">
    <source>
        <dbReference type="Proteomes" id="UP000292373"/>
    </source>
</evidence>
<dbReference type="Pfam" id="PF09438">
    <property type="entry name" value="DUF2017"/>
    <property type="match status" value="1"/>
</dbReference>
<dbReference type="Proteomes" id="UP000292373">
    <property type="component" value="Unassembled WGS sequence"/>
</dbReference>
<sequence>MGHPGARFVIPFVREGDDLVAELDDFEVALIASLVSQVVELVGGGTPDAPSDPFDRWAREMGAGPRLDRSDPVVARLFPDAYADETAAAEHRRFSEEALRCARVADSDVVLAGLDATREGAEPLVVHADDVEAWLKTLNGVRLSLAVRLGIDSEDDHAELERLPARDPRTQLVALYDWLGLVLESLIEALHG</sequence>